<name>A0A9J6RLS6_9GAMM</name>
<feature type="domain" description="Saccharopine dehydrogenase NADP binding" evidence="1">
    <location>
        <begin position="3"/>
        <end position="129"/>
    </location>
</feature>
<dbReference type="InterPro" id="IPR005097">
    <property type="entry name" value="Sacchrp_dh_NADP-bd"/>
</dbReference>
<comment type="caution">
    <text evidence="2">The sequence shown here is derived from an EMBL/GenBank/DDBJ whole genome shotgun (WGS) entry which is preliminary data.</text>
</comment>
<dbReference type="Proteomes" id="UP001069090">
    <property type="component" value="Unassembled WGS sequence"/>
</dbReference>
<evidence type="ECO:0000313" key="3">
    <source>
        <dbReference type="Proteomes" id="UP001069090"/>
    </source>
</evidence>
<dbReference type="SUPFAM" id="SSF51735">
    <property type="entry name" value="NAD(P)-binding Rossmann-fold domains"/>
    <property type="match status" value="1"/>
</dbReference>
<dbReference type="AlphaFoldDB" id="A0A9J6RLS6"/>
<keyword evidence="3" id="KW-1185">Reference proteome</keyword>
<accession>A0A9J6RLS6</accession>
<dbReference type="Pfam" id="PF03435">
    <property type="entry name" value="Sacchrp_dh_NADP"/>
    <property type="match status" value="1"/>
</dbReference>
<protein>
    <submittedName>
        <fullName evidence="2">Saccharopine dehydrogenase NADP-binding domain-containing protein</fullName>
    </submittedName>
</protein>
<proteinExistence type="predicted"/>
<dbReference type="Gene3D" id="3.30.360.10">
    <property type="entry name" value="Dihydrodipicolinate Reductase, domain 2"/>
    <property type="match status" value="1"/>
</dbReference>
<dbReference type="EMBL" id="JAPTGG010000006">
    <property type="protein sequence ID" value="MCZ0865265.1"/>
    <property type="molecule type" value="Genomic_DNA"/>
</dbReference>
<evidence type="ECO:0000313" key="2">
    <source>
        <dbReference type="EMBL" id="MCZ0865265.1"/>
    </source>
</evidence>
<dbReference type="PANTHER" id="PTHR43796:SF2">
    <property type="entry name" value="CARBOXYNORSPERMIDINE SYNTHASE"/>
    <property type="match status" value="1"/>
</dbReference>
<dbReference type="RefSeq" id="WP_258331412.1">
    <property type="nucleotide sequence ID" value="NZ_JAPTGG010000006.1"/>
</dbReference>
<reference evidence="2 3" key="1">
    <citation type="submission" date="2022-12" db="EMBL/GenBank/DDBJ databases">
        <title>Dasania phycosphaerae sp. nov., isolated from particulate material of the south coast of Korea.</title>
        <authorList>
            <person name="Jiang Y."/>
        </authorList>
    </citation>
    <scope>NUCLEOTIDE SEQUENCE [LARGE SCALE GENOMIC DNA]</scope>
    <source>
        <strain evidence="2 3">GY-19</strain>
    </source>
</reference>
<organism evidence="2 3">
    <name type="scientific">Dasania phycosphaerae</name>
    <dbReference type="NCBI Taxonomy" id="2950436"/>
    <lineage>
        <taxon>Bacteria</taxon>
        <taxon>Pseudomonadati</taxon>
        <taxon>Pseudomonadota</taxon>
        <taxon>Gammaproteobacteria</taxon>
        <taxon>Cellvibrionales</taxon>
        <taxon>Spongiibacteraceae</taxon>
        <taxon>Dasania</taxon>
    </lineage>
</organism>
<dbReference type="Gene3D" id="3.40.50.720">
    <property type="entry name" value="NAD(P)-binding Rossmann-like Domain"/>
    <property type="match status" value="1"/>
</dbReference>
<dbReference type="InterPro" id="IPR036291">
    <property type="entry name" value="NAD(P)-bd_dom_sf"/>
</dbReference>
<gene>
    <name evidence="2" type="ORF">O0V09_08645</name>
</gene>
<dbReference type="PANTHER" id="PTHR43796">
    <property type="entry name" value="CARBOXYNORSPERMIDINE SYNTHASE"/>
    <property type="match status" value="1"/>
</dbReference>
<sequence>MNIVILGGAGLMGSGTVRDLVSELSSGVESLVVADVSPQRMDELLTELNDDRISSVILDVTNKEATMELLRNADICINAVPTFAGYQMDIFHYCLEAKTPYVDYGGMGVYTVKQKKEHAEWEKAGVTAVLGLGADPGMSNMTCKAVAERLDTIDKINLYWAAEIEGPENPVLVPPYSESTVLGEYANNSQQFLDGALREVGPQTGNEIIDLPEPWGRTEFIYSQHSEPLTVPFAHGFADKGIKEFTWKLSLPAREHEAWVGIVKAGFGDFDDPINIKGVDIKPVEYLQAVIRRNIERNKDKIPEQEGYEIHFAIGEGIKDGKKTRVKCVVSSKPDPLYDAYNDAATSMNVSIGAQLLLRNALKPGVWGPEEYYDVEEYFKEVKRRRFHVEIETNIIEEL</sequence>
<evidence type="ECO:0000259" key="1">
    <source>
        <dbReference type="Pfam" id="PF03435"/>
    </source>
</evidence>